<feature type="chain" id="PRO_5042097267" evidence="1">
    <location>
        <begin position="22"/>
        <end position="345"/>
    </location>
</feature>
<evidence type="ECO:0000313" key="2">
    <source>
        <dbReference type="EMBL" id="MCG2459536.1"/>
    </source>
</evidence>
<dbReference type="RefSeq" id="WP_317900679.1">
    <property type="nucleotide sequence ID" value="NZ_JAIRBC010000002.1"/>
</dbReference>
<dbReference type="Proteomes" id="UP001200642">
    <property type="component" value="Unassembled WGS sequence"/>
</dbReference>
<organism evidence="2 3">
    <name type="scientific">Cerina litoralis</name>
    <dbReference type="NCBI Taxonomy" id="2874477"/>
    <lineage>
        <taxon>Bacteria</taxon>
        <taxon>Pseudomonadati</taxon>
        <taxon>Bacteroidota</taxon>
        <taxon>Flavobacteriia</taxon>
        <taxon>Flavobacteriales</taxon>
        <taxon>Flavobacteriaceae</taxon>
        <taxon>Cerina</taxon>
    </lineage>
</organism>
<proteinExistence type="predicted"/>
<name>A0AAE3ETK1_9FLAO</name>
<keyword evidence="1" id="KW-0732">Signal</keyword>
<feature type="signal peptide" evidence="1">
    <location>
        <begin position="1"/>
        <end position="21"/>
    </location>
</feature>
<dbReference type="AlphaFoldDB" id="A0AAE3ETK1"/>
<dbReference type="EMBL" id="JAIRBC010000002">
    <property type="protein sequence ID" value="MCG2459536.1"/>
    <property type="molecule type" value="Genomic_DNA"/>
</dbReference>
<gene>
    <name evidence="2" type="ORF">K8352_02105</name>
</gene>
<accession>A0AAE3ETK1</accession>
<protein>
    <submittedName>
        <fullName evidence="2">Uncharacterized protein</fullName>
    </submittedName>
</protein>
<evidence type="ECO:0000256" key="1">
    <source>
        <dbReference type="SAM" id="SignalP"/>
    </source>
</evidence>
<comment type="caution">
    <text evidence="2">The sequence shown here is derived from an EMBL/GenBank/DDBJ whole genome shotgun (WGS) entry which is preliminary data.</text>
</comment>
<evidence type="ECO:0000313" key="3">
    <source>
        <dbReference type="Proteomes" id="UP001200642"/>
    </source>
</evidence>
<sequence>MRNTYLQFFAIVTLLSVCTVASQTQPGTLVRNVHKDYVDSLKQVKYDYKFPIWGQKAYDRGIDLAYPAGAMVNYIWMNQGIVIDNFQLGFKNDQTDIPLTDMDMIQFENSQNTSYGINVRPDLWVLPFLNVYGIFGYAHLKTEVNLVYPVKLTSVVEQGASTAGFGLMSGFAVGGFFMSVDANFTWNKPELLEKAVPVNVLGLRLGKNFKFKNNPSRNLTFWAGGMRVNAKGVTSGQITISEALPGFVEKKDQIVSDYYNWYDNEATPAEKIVADKVLTPVIENIDKANGNGTVRYAMDKNLKELWNGIIGAQFQYNKNWQLRSEAGIIGDRKSFLISLNYRFLL</sequence>
<reference evidence="2" key="1">
    <citation type="submission" date="2023-02" db="EMBL/GenBank/DDBJ databases">
        <title>Genome of Flavobacteriaceae gen. nov. sp. strain F89.</title>
        <authorList>
            <person name="Wang Y."/>
        </authorList>
    </citation>
    <scope>NUCLEOTIDE SEQUENCE</scope>
    <source>
        <strain evidence="2">F89</strain>
    </source>
</reference>
<keyword evidence="3" id="KW-1185">Reference proteome</keyword>